<keyword evidence="4" id="KW-1185">Reference proteome</keyword>
<reference evidence="3" key="2">
    <citation type="submission" date="2020-09" db="EMBL/GenBank/DDBJ databases">
        <authorList>
            <person name="Sun Q."/>
            <person name="Ohkuma M."/>
        </authorList>
    </citation>
    <scope>NUCLEOTIDE SEQUENCE</scope>
    <source>
        <strain evidence="3">JCM 12580</strain>
    </source>
</reference>
<dbReference type="EMBL" id="BMNQ01000021">
    <property type="protein sequence ID" value="GGJ95821.1"/>
    <property type="molecule type" value="Genomic_DNA"/>
</dbReference>
<dbReference type="Pfam" id="PF13556">
    <property type="entry name" value="HTH_30"/>
    <property type="match status" value="1"/>
</dbReference>
<sequence>MMSSFHLTINSALNNELFKSARVLAGKKGLKKQIKWTHIIETKDFDSLLNGGELILTTGNGLDLDSSLDTYERLISKNVAGICIEIGPYFTMLPEKIKQLADEHNFPIIVFEEVVKFVEITQQLHTHIINQHHQMLYEISDLTKEFTELSLSPNGTLKILQKLHDQFQSYALFVTDEAKTYYYPPEGKGFNKLLASYVQNHHTEKLFEKIITVDNKKFALTPVNVVGQIWGYLCLHVTEDSPNEFLFTVLDRAAISIAQILLRNRTIEERKLNVEDDLVQNLLLGKPYNPDELKIIMPSSKKHLHFRVFICQMDTASSASNDEWDEIKVQQSMSIRSLFERYGFYPAVSVKKTEIAVISFFDADKHDKFAANQFNALISECPKTLNFHPKNIGVSGSHQGTSFMRAYKEANEVFRLNKYHESDIALYENIGIYRLLFRLQDNQLIESYIVDYIGPLLKHDTEMNAELLSTLETYLKFSESKKETAERLFIVRQTLYHRLKKIEELLGDDYLEPTNRLAIETAIKAYHLIENTR</sequence>
<gene>
    <name evidence="3" type="ORF">GCM10007063_17870</name>
</gene>
<proteinExistence type="predicted"/>
<dbReference type="PANTHER" id="PTHR33744:SF1">
    <property type="entry name" value="DNA-BINDING TRANSCRIPTIONAL ACTIVATOR ADER"/>
    <property type="match status" value="1"/>
</dbReference>
<evidence type="ECO:0000259" key="2">
    <source>
        <dbReference type="Pfam" id="PF13556"/>
    </source>
</evidence>
<name>A0A917PWQ0_9BACI</name>
<accession>A0A917PWQ0</accession>
<feature type="domain" description="PucR C-terminal helix-turn-helix" evidence="2">
    <location>
        <begin position="467"/>
        <end position="525"/>
    </location>
</feature>
<organism evidence="3 4">
    <name type="scientific">Lentibacillus kapialis</name>
    <dbReference type="NCBI Taxonomy" id="340214"/>
    <lineage>
        <taxon>Bacteria</taxon>
        <taxon>Bacillati</taxon>
        <taxon>Bacillota</taxon>
        <taxon>Bacilli</taxon>
        <taxon>Bacillales</taxon>
        <taxon>Bacillaceae</taxon>
        <taxon>Lentibacillus</taxon>
    </lineage>
</organism>
<protein>
    <submittedName>
        <fullName evidence="3">CdaR family transcriptional regulator</fullName>
    </submittedName>
</protein>
<dbReference type="AlphaFoldDB" id="A0A917PWQ0"/>
<dbReference type="InterPro" id="IPR025736">
    <property type="entry name" value="PucR_C-HTH_dom"/>
</dbReference>
<dbReference type="PANTHER" id="PTHR33744">
    <property type="entry name" value="CARBOHYDRATE DIACID REGULATOR"/>
    <property type="match status" value="1"/>
</dbReference>
<dbReference type="Pfam" id="PF07905">
    <property type="entry name" value="PucR"/>
    <property type="match status" value="1"/>
</dbReference>
<evidence type="ECO:0000313" key="4">
    <source>
        <dbReference type="Proteomes" id="UP000658382"/>
    </source>
</evidence>
<dbReference type="Gene3D" id="1.10.10.2840">
    <property type="entry name" value="PucR C-terminal helix-turn-helix domain"/>
    <property type="match status" value="1"/>
</dbReference>
<feature type="domain" description="Purine catabolism PurC-like" evidence="1">
    <location>
        <begin position="13"/>
        <end position="128"/>
    </location>
</feature>
<evidence type="ECO:0000313" key="3">
    <source>
        <dbReference type="EMBL" id="GGJ95821.1"/>
    </source>
</evidence>
<reference evidence="3" key="1">
    <citation type="journal article" date="2014" name="Int. J. Syst. Evol. Microbiol.">
        <title>Complete genome sequence of Corynebacterium casei LMG S-19264T (=DSM 44701T), isolated from a smear-ripened cheese.</title>
        <authorList>
            <consortium name="US DOE Joint Genome Institute (JGI-PGF)"/>
            <person name="Walter F."/>
            <person name="Albersmeier A."/>
            <person name="Kalinowski J."/>
            <person name="Ruckert C."/>
        </authorList>
    </citation>
    <scope>NUCLEOTIDE SEQUENCE</scope>
    <source>
        <strain evidence="3">JCM 12580</strain>
    </source>
</reference>
<dbReference type="InterPro" id="IPR012914">
    <property type="entry name" value="PucR_dom"/>
</dbReference>
<dbReference type="Proteomes" id="UP000658382">
    <property type="component" value="Unassembled WGS sequence"/>
</dbReference>
<dbReference type="RefSeq" id="WP_229671725.1">
    <property type="nucleotide sequence ID" value="NZ_BMNQ01000021.1"/>
</dbReference>
<comment type="caution">
    <text evidence="3">The sequence shown here is derived from an EMBL/GenBank/DDBJ whole genome shotgun (WGS) entry which is preliminary data.</text>
</comment>
<dbReference type="InterPro" id="IPR051448">
    <property type="entry name" value="CdaR-like_regulators"/>
</dbReference>
<evidence type="ECO:0000259" key="1">
    <source>
        <dbReference type="Pfam" id="PF07905"/>
    </source>
</evidence>
<dbReference type="InterPro" id="IPR042070">
    <property type="entry name" value="PucR_C-HTH_sf"/>
</dbReference>